<comment type="caution">
    <text evidence="2">The sequence shown here is derived from an EMBL/GenBank/DDBJ whole genome shotgun (WGS) entry which is preliminary data.</text>
</comment>
<dbReference type="EMBL" id="NFJX01000037">
    <property type="protein sequence ID" value="OUP13571.1"/>
    <property type="molecule type" value="Genomic_DNA"/>
</dbReference>
<protein>
    <recommendedName>
        <fullName evidence="1">DUF362 domain-containing protein</fullName>
    </recommendedName>
</protein>
<feature type="domain" description="DUF362" evidence="1">
    <location>
        <begin position="228"/>
        <end position="416"/>
    </location>
</feature>
<evidence type="ECO:0000313" key="3">
    <source>
        <dbReference type="Proteomes" id="UP000195950"/>
    </source>
</evidence>
<accession>A0A1Y4I7B6</accession>
<name>A0A1Y4I7B6_PARDI</name>
<dbReference type="Pfam" id="PF04015">
    <property type="entry name" value="DUF362"/>
    <property type="match status" value="1"/>
</dbReference>
<dbReference type="AlphaFoldDB" id="A0A1Y4I7B6"/>
<organism evidence="2 3">
    <name type="scientific">Parabacteroides distasonis</name>
    <dbReference type="NCBI Taxonomy" id="823"/>
    <lineage>
        <taxon>Bacteria</taxon>
        <taxon>Pseudomonadati</taxon>
        <taxon>Bacteroidota</taxon>
        <taxon>Bacteroidia</taxon>
        <taxon>Bacteroidales</taxon>
        <taxon>Tannerellaceae</taxon>
        <taxon>Parabacteroides</taxon>
    </lineage>
</organism>
<reference evidence="3" key="1">
    <citation type="submission" date="2017-04" db="EMBL/GenBank/DDBJ databases">
        <title>Function of individual gut microbiota members based on whole genome sequencing of pure cultures obtained from chicken caecum.</title>
        <authorList>
            <person name="Medvecky M."/>
            <person name="Cejkova D."/>
            <person name="Polansky O."/>
            <person name="Karasova D."/>
            <person name="Kubasova T."/>
            <person name="Cizek A."/>
            <person name="Rychlik I."/>
        </authorList>
    </citation>
    <scope>NUCLEOTIDE SEQUENCE [LARGE SCALE GENOMIC DNA]</scope>
    <source>
        <strain evidence="3">An199</strain>
    </source>
</reference>
<gene>
    <name evidence="2" type="ORF">B5F32_20910</name>
</gene>
<evidence type="ECO:0000259" key="1">
    <source>
        <dbReference type="Pfam" id="PF04015"/>
    </source>
</evidence>
<dbReference type="Proteomes" id="UP000195950">
    <property type="component" value="Unassembled WGS sequence"/>
</dbReference>
<dbReference type="RefSeq" id="WP_087347149.1">
    <property type="nucleotide sequence ID" value="NZ_NFJX01000037.1"/>
</dbReference>
<evidence type="ECO:0000313" key="2">
    <source>
        <dbReference type="EMBL" id="OUP13571.1"/>
    </source>
</evidence>
<dbReference type="InterPro" id="IPR007160">
    <property type="entry name" value="DUF362"/>
</dbReference>
<sequence length="488" mass="55416">MYGSIIYNVKGYPSRVPFHPDRVYPEFSNNPHLEVSDRPNLVYDSVRRLFLENYPPKDDEALTCWNPLRTLVPEGGVVTIKPNMVRHWNEKEDSDIFSVITHWSIVRVVIDYALLAVGPTGEVYVGDAPHWDCDFSKLETILNIGEFRNFYDSCAPGQVHFVDFRPEWFEASGVVNTKKGLKLQGDPNGYYLVDLGKDSMFNDSSLDAKLFYGSGYDNKDTIHAHSEGRHQYLIAGTPIVCDLFINIPKLKTHHLLGLTVAMTNLVGINGNKNYLPHFRLGFKEEGGDQYPKKTPSLMLRYYVLRYLLPLLAKSYLLMKLWGILLGFVHKSGGKNPYAGGAWHGNDTVWRMTLDLNRCLLFTDKKGNLNPMTSRKYINIVDGVISGEGEGPMCVSEKYTNLLIHTHNPLVADAIAAQLMGYDLRHMKLLVEGVKKHRFDLLPDIDDLSSIPIRILNAQDPEVKTKNTLLIKELESLSFKKPEGWKNEK</sequence>
<proteinExistence type="predicted"/>